<dbReference type="PANTHER" id="PTHR16027:SF4">
    <property type="entry name" value="RAS-INTERACTING PROTEIN 1"/>
    <property type="match status" value="1"/>
</dbReference>
<dbReference type="Pfam" id="PF00595">
    <property type="entry name" value="PDZ"/>
    <property type="match status" value="1"/>
</dbReference>
<dbReference type="GO" id="GO:0005911">
    <property type="term" value="C:cell-cell junction"/>
    <property type="evidence" value="ECO:0007669"/>
    <property type="project" value="TreeGrafter"/>
</dbReference>
<feature type="domain" description="Ras-associating" evidence="3">
    <location>
        <begin position="83"/>
        <end position="184"/>
    </location>
</feature>
<dbReference type="InterPro" id="IPR036034">
    <property type="entry name" value="PDZ_sf"/>
</dbReference>
<dbReference type="InterPro" id="IPR002710">
    <property type="entry name" value="Dilute_dom"/>
</dbReference>
<proteinExistence type="predicted"/>
<dbReference type="Pfam" id="PF01843">
    <property type="entry name" value="DIL"/>
    <property type="match status" value="1"/>
</dbReference>
<dbReference type="GO" id="GO:0035024">
    <property type="term" value="P:negative regulation of Rho protein signal transduction"/>
    <property type="evidence" value="ECO:0007669"/>
    <property type="project" value="TreeGrafter"/>
</dbReference>
<evidence type="ECO:0000259" key="3">
    <source>
        <dbReference type="PROSITE" id="PS50200"/>
    </source>
</evidence>
<dbReference type="CDD" id="cd17116">
    <property type="entry name" value="RA_Radil_like"/>
    <property type="match status" value="1"/>
</dbReference>
<keyword evidence="6" id="KW-1185">Reference proteome</keyword>
<dbReference type="SMART" id="SM01132">
    <property type="entry name" value="DIL"/>
    <property type="match status" value="1"/>
</dbReference>
<dbReference type="PROSITE" id="PS50106">
    <property type="entry name" value="PDZ"/>
    <property type="match status" value="1"/>
</dbReference>
<dbReference type="Gene3D" id="2.60.200.20">
    <property type="match status" value="1"/>
</dbReference>
<organism evidence="5 6">
    <name type="scientific">Denticeps clupeoides</name>
    <name type="common">denticle herring</name>
    <dbReference type="NCBI Taxonomy" id="299321"/>
    <lineage>
        <taxon>Eukaryota</taxon>
        <taxon>Metazoa</taxon>
        <taxon>Chordata</taxon>
        <taxon>Craniata</taxon>
        <taxon>Vertebrata</taxon>
        <taxon>Euteleostomi</taxon>
        <taxon>Actinopterygii</taxon>
        <taxon>Neopterygii</taxon>
        <taxon>Teleostei</taxon>
        <taxon>Clupei</taxon>
        <taxon>Clupeiformes</taxon>
        <taxon>Denticipitoidei</taxon>
        <taxon>Denticipitidae</taxon>
        <taxon>Denticeps</taxon>
    </lineage>
</organism>
<dbReference type="InterPro" id="IPR001478">
    <property type="entry name" value="PDZ"/>
</dbReference>
<dbReference type="Gene3D" id="2.30.42.10">
    <property type="match status" value="1"/>
</dbReference>
<dbReference type="GO" id="GO:0001525">
    <property type="term" value="P:angiogenesis"/>
    <property type="evidence" value="ECO:0007669"/>
    <property type="project" value="TreeGrafter"/>
</dbReference>
<dbReference type="SMART" id="SM00314">
    <property type="entry name" value="RA"/>
    <property type="match status" value="1"/>
</dbReference>
<dbReference type="PROSITE" id="PS50200">
    <property type="entry name" value="RA"/>
    <property type="match status" value="1"/>
</dbReference>
<feature type="domain" description="Dilute" evidence="4">
    <location>
        <begin position="555"/>
        <end position="813"/>
    </location>
</feature>
<dbReference type="SMART" id="SM00228">
    <property type="entry name" value="PDZ"/>
    <property type="match status" value="1"/>
</dbReference>
<evidence type="ECO:0000256" key="1">
    <source>
        <dbReference type="SAM" id="MobiDB-lite"/>
    </source>
</evidence>
<sequence length="1017" mass="112804">MPRKRGPLPVPKRLGGELSTPPPCSSGSSGGSVETAALRQAARLRASSARLAHFRRSPRDMAASTEGGLAAENPSELSSHITAPGILKIFGNEICEGANYKSVLATTYSCAKALLKEALERYSLSKTEADDYVLCDVIGCVGESQWKTECLRVVGDNEKPLLLQSLWKPKEGYARRFEIHRRASVEEKISREKDTVTAGLNAQARKLQKTRSRGKSVLLEIATRERGRADVGSALWRSRSEADVTSDGPGERGKAWGSHLGEGLGEGMENKARPCLSSRGPKKSSTQFSIHPPTDFPYLLLLLGYSHSQDFIIYPIHEGQHVFGCPTSAFDHEEEENFLVDFSLWAPDILPQHCVLRRVESSPDQGMETVVLLGPLGSAHVKRNGVRLSEEAQLWPGDLVGLGEHYLLMYKDPMASEALWPSSLAPPLCNLRIPGSSDWKLRAPGKVAPSLRDTEGRELTLVFSPEEEQGVLKEIFSAAEQNGTVHSLTTSLALGLCLQQYSRQSNPDNLRRLLLLIAQEVQTATWVNFCTVLSLYDCSYDGEERPEKRQPMAIDELIVLLRPLAIWMANALELLHFIQLELPLLLQESPPQGEEEDDHEEQIDAVRSASEKAMTVLEEVIMFTFQQCVFYLTKTLYHLLSGMLDSHPFCENGHLQVPEEVNRLLTVFKRTMEFLGDSQVHWEFTSQLFSYLFFFVNALLFNMLMEKGSGGGYYQWSHGVQIRANLDTLMDWIHEAGLGELALECLSKLSTAVNLIATPKDHLLQDSWSSLRKRFPQLNPAQLHHILRGYSLSRTCPPAWTPTAEDTSAALRTVDILESLDHHPPLILPSTGFVLELRRPVCDPILLAQVQLLQEVLNHPTPVNQQVMPPPSFLKSQCKVHLLFTDAVLQEDRKENVCVFALPGNNTPPEEEEGRDVTEHFSVDLERGPCGFGLSLMDGSGNQTQMTGIYIKSVLPESPAAQSRGLFPGDHILEVNGVSLAGMDCHIGKEVIQGSGDRVKLLVTRTTWGQITEDSSL</sequence>
<dbReference type="Ensembl" id="ENSDCDT00010072422.1">
    <property type="protein sequence ID" value="ENSDCDP00010061649.1"/>
    <property type="gene ID" value="ENSDCDG00010033985.1"/>
</dbReference>
<dbReference type="AlphaFoldDB" id="A0AAY4EX72"/>
<evidence type="ECO:0000259" key="2">
    <source>
        <dbReference type="PROSITE" id="PS50106"/>
    </source>
</evidence>
<dbReference type="GeneTree" id="ENSGT00940000164726"/>
<dbReference type="GO" id="GO:0051020">
    <property type="term" value="F:GTPase binding"/>
    <property type="evidence" value="ECO:0007669"/>
    <property type="project" value="TreeGrafter"/>
</dbReference>
<evidence type="ECO:0000313" key="5">
    <source>
        <dbReference type="Ensembl" id="ENSDCDP00010061649.1"/>
    </source>
</evidence>
<feature type="domain" description="PDZ" evidence="2">
    <location>
        <begin position="922"/>
        <end position="1007"/>
    </location>
</feature>
<dbReference type="SUPFAM" id="SSF50156">
    <property type="entry name" value="PDZ domain-like"/>
    <property type="match status" value="1"/>
</dbReference>
<name>A0AAY4EX72_9TELE</name>
<reference evidence="5" key="3">
    <citation type="submission" date="2025-09" db="UniProtKB">
        <authorList>
            <consortium name="Ensembl"/>
        </authorList>
    </citation>
    <scope>IDENTIFICATION</scope>
</reference>
<dbReference type="InterPro" id="IPR008984">
    <property type="entry name" value="SMAD_FHA_dom_sf"/>
</dbReference>
<evidence type="ECO:0000259" key="4">
    <source>
        <dbReference type="PROSITE" id="PS51126"/>
    </source>
</evidence>
<dbReference type="PANTHER" id="PTHR16027">
    <property type="entry name" value="DILUTE DOMAIN-CONTAINING PROTEIN YPR089W"/>
    <property type="match status" value="1"/>
</dbReference>
<dbReference type="Proteomes" id="UP000694580">
    <property type="component" value="Chromosome 8"/>
</dbReference>
<evidence type="ECO:0000313" key="6">
    <source>
        <dbReference type="Proteomes" id="UP000694580"/>
    </source>
</evidence>
<dbReference type="SUPFAM" id="SSF49879">
    <property type="entry name" value="SMAD/FHA domain"/>
    <property type="match status" value="1"/>
</dbReference>
<protein>
    <recommendedName>
        <fullName evidence="7">Ras-associating and dilute domain-containing protein</fullName>
    </recommendedName>
</protein>
<reference evidence="5 6" key="1">
    <citation type="submission" date="2020-06" db="EMBL/GenBank/DDBJ databases">
        <authorList>
            <consortium name="Wellcome Sanger Institute Data Sharing"/>
        </authorList>
    </citation>
    <scope>NUCLEOTIDE SEQUENCE [LARGE SCALE GENOMIC DNA]</scope>
</reference>
<dbReference type="Gene3D" id="3.10.20.90">
    <property type="entry name" value="Phosphatidylinositol 3-kinase Catalytic Subunit, Chain A, domain 1"/>
    <property type="match status" value="1"/>
</dbReference>
<dbReference type="InterPro" id="IPR029071">
    <property type="entry name" value="Ubiquitin-like_domsf"/>
</dbReference>
<dbReference type="PROSITE" id="PS51126">
    <property type="entry name" value="DILUTE"/>
    <property type="match status" value="1"/>
</dbReference>
<evidence type="ECO:0008006" key="7">
    <source>
        <dbReference type="Google" id="ProtNLM"/>
    </source>
</evidence>
<dbReference type="InterPro" id="IPR052072">
    <property type="entry name" value="Vascular_dev_regulator"/>
</dbReference>
<dbReference type="SUPFAM" id="SSF54236">
    <property type="entry name" value="Ubiquitin-like"/>
    <property type="match status" value="1"/>
</dbReference>
<feature type="region of interest" description="Disordered" evidence="1">
    <location>
        <begin position="55"/>
        <end position="75"/>
    </location>
</feature>
<dbReference type="InterPro" id="IPR000159">
    <property type="entry name" value="RA_dom"/>
</dbReference>
<reference evidence="5" key="2">
    <citation type="submission" date="2025-08" db="UniProtKB">
        <authorList>
            <consortium name="Ensembl"/>
        </authorList>
    </citation>
    <scope>IDENTIFICATION</scope>
</reference>
<dbReference type="GO" id="GO:0007165">
    <property type="term" value="P:signal transduction"/>
    <property type="evidence" value="ECO:0007669"/>
    <property type="project" value="InterPro"/>
</dbReference>
<dbReference type="Pfam" id="PF00788">
    <property type="entry name" value="RA"/>
    <property type="match status" value="1"/>
</dbReference>
<gene>
    <name evidence="5" type="primary">LOC114795827</name>
</gene>
<feature type="region of interest" description="Disordered" evidence="1">
    <location>
        <begin position="1"/>
        <end position="32"/>
    </location>
</feature>
<accession>A0AAY4EX72</accession>